<organism evidence="2 3">
    <name type="scientific">Pseudomonas brassicae</name>
    <dbReference type="NCBI Taxonomy" id="2708063"/>
    <lineage>
        <taxon>Bacteria</taxon>
        <taxon>Pseudomonadati</taxon>
        <taxon>Pseudomonadota</taxon>
        <taxon>Gammaproteobacteria</taxon>
        <taxon>Pseudomonadales</taxon>
        <taxon>Pseudomonadaceae</taxon>
        <taxon>Pseudomonas</taxon>
    </lineage>
</organism>
<feature type="region of interest" description="Disordered" evidence="1">
    <location>
        <begin position="1"/>
        <end position="42"/>
    </location>
</feature>
<evidence type="ECO:0000313" key="2">
    <source>
        <dbReference type="EMBL" id="NER65934.1"/>
    </source>
</evidence>
<reference evidence="2 3" key="1">
    <citation type="submission" date="2020-02" db="EMBL/GenBank/DDBJ databases">
        <title>Broccoli isolated Pseudomonas sp.</title>
        <authorList>
            <person name="Fujikawa T."/>
            <person name="Sawada H."/>
        </authorList>
    </citation>
    <scope>NUCLEOTIDE SEQUENCE [LARGE SCALE GENOMIC DNA]</scope>
    <source>
        <strain evidence="2 3">MAFF212427</strain>
    </source>
</reference>
<accession>A0A6B3P2G8</accession>
<keyword evidence="3" id="KW-1185">Reference proteome</keyword>
<name>A0A6B3P2G8_9PSED</name>
<comment type="caution">
    <text evidence="2">The sequence shown here is derived from an EMBL/GenBank/DDBJ whole genome shotgun (WGS) entry which is preliminary data.</text>
</comment>
<dbReference type="Proteomes" id="UP000482634">
    <property type="component" value="Unassembled WGS sequence"/>
</dbReference>
<gene>
    <name evidence="2" type="ORF">G3436_21265</name>
</gene>
<evidence type="ECO:0000256" key="1">
    <source>
        <dbReference type="SAM" id="MobiDB-lite"/>
    </source>
</evidence>
<dbReference type="AlphaFoldDB" id="A0A6B3P2G8"/>
<feature type="compositionally biased region" description="Basic and acidic residues" evidence="1">
    <location>
        <begin position="1"/>
        <end position="26"/>
    </location>
</feature>
<dbReference type="EMBL" id="JAAHBU010000349">
    <property type="protein sequence ID" value="NER65934.1"/>
    <property type="molecule type" value="Genomic_DNA"/>
</dbReference>
<protein>
    <submittedName>
        <fullName evidence="2">(4Fe-4S)-binding protein</fullName>
    </submittedName>
</protein>
<feature type="non-terminal residue" evidence="2">
    <location>
        <position position="1"/>
    </location>
</feature>
<evidence type="ECO:0000313" key="3">
    <source>
        <dbReference type="Proteomes" id="UP000482634"/>
    </source>
</evidence>
<sequence length="123" mass="13325">HARRRFELRASRLQREEARKQAERQARSQRAPASTSTRAPGDDPIQAAIARVQAQKAAAADAALKKAKIAAAMSRAQLNKARCAFGDTPNAAQQLQLAALVQAQQQAQDELASLQAVRDDDRA</sequence>
<proteinExistence type="predicted"/>